<evidence type="ECO:0000259" key="7">
    <source>
        <dbReference type="Pfam" id="PF02668"/>
    </source>
</evidence>
<feature type="region of interest" description="Disordered" evidence="6">
    <location>
        <begin position="260"/>
        <end position="296"/>
    </location>
</feature>
<evidence type="ECO:0000256" key="3">
    <source>
        <dbReference type="ARBA" id="ARBA00022964"/>
    </source>
</evidence>
<evidence type="ECO:0000313" key="8">
    <source>
        <dbReference type="EMBL" id="MEU8132917.1"/>
    </source>
</evidence>
<reference evidence="8 9" key="1">
    <citation type="submission" date="2024-06" db="EMBL/GenBank/DDBJ databases">
        <title>The Natural Products Discovery Center: Release of the First 8490 Sequenced Strains for Exploring Actinobacteria Biosynthetic Diversity.</title>
        <authorList>
            <person name="Kalkreuter E."/>
            <person name="Kautsar S.A."/>
            <person name="Yang D."/>
            <person name="Bader C.D."/>
            <person name="Teijaro C.N."/>
            <person name="Fluegel L."/>
            <person name="Davis C.M."/>
            <person name="Simpson J.R."/>
            <person name="Lauterbach L."/>
            <person name="Steele A.D."/>
            <person name="Gui C."/>
            <person name="Meng S."/>
            <person name="Li G."/>
            <person name="Viehrig K."/>
            <person name="Ye F."/>
            <person name="Su P."/>
            <person name="Kiefer A.F."/>
            <person name="Nichols A."/>
            <person name="Cepeda A.J."/>
            <person name="Yan W."/>
            <person name="Fan B."/>
            <person name="Jiang Y."/>
            <person name="Adhikari A."/>
            <person name="Zheng C.-J."/>
            <person name="Schuster L."/>
            <person name="Cowan T.M."/>
            <person name="Smanski M.J."/>
            <person name="Chevrette M.G."/>
            <person name="De Carvalho L.P.S."/>
            <person name="Shen B."/>
        </authorList>
    </citation>
    <scope>NUCLEOTIDE SEQUENCE [LARGE SCALE GENOMIC DNA]</scope>
    <source>
        <strain evidence="8 9">NPDC048946</strain>
    </source>
</reference>
<feature type="compositionally biased region" description="Low complexity" evidence="6">
    <location>
        <begin position="274"/>
        <end position="296"/>
    </location>
</feature>
<sequence length="296" mass="32017">MSIRVNRMSGSTGAEVVGADLVRADTATLDALRAAFLEHHVLAIRGQDLSPHQLLSFAAEFGEVFVHPYVPSLTGHPGLMEIYQMVPLTETWHADVTFSAAPPRTTVLHARELPPAGGDTMFANQHLAYERLSPGLRRVLDGLTAVHQGTSLAADAGLTESTVTATHPVVVAHPETGRPALYVNADYTRRFADMTDEESAPLLAYLYEAATRHEFAYRHRWLPGDVVMWDNRSVQHRGVNDYGSARRYLHRVTLEGSAPRPFSAAHTARRADAADTSAADTTGGTDTAGTTVGARG</sequence>
<keyword evidence="3 8" id="KW-0223">Dioxygenase</keyword>
<feature type="domain" description="TauD/TfdA-like" evidence="7">
    <location>
        <begin position="10"/>
        <end position="253"/>
    </location>
</feature>
<dbReference type="SUPFAM" id="SSF51197">
    <property type="entry name" value="Clavaminate synthase-like"/>
    <property type="match status" value="1"/>
</dbReference>
<protein>
    <submittedName>
        <fullName evidence="8">TauD/TfdA family dioxygenase</fullName>
    </submittedName>
</protein>
<dbReference type="RefSeq" id="WP_358349547.1">
    <property type="nucleotide sequence ID" value="NZ_JBEZFP010000009.1"/>
</dbReference>
<dbReference type="Proteomes" id="UP001551482">
    <property type="component" value="Unassembled WGS sequence"/>
</dbReference>
<comment type="similarity">
    <text evidence="1">Belongs to the TfdA dioxygenase family.</text>
</comment>
<dbReference type="EMBL" id="JBEZFP010000009">
    <property type="protein sequence ID" value="MEU8132917.1"/>
    <property type="molecule type" value="Genomic_DNA"/>
</dbReference>
<name>A0ABV3DAZ5_9ACTN</name>
<keyword evidence="9" id="KW-1185">Reference proteome</keyword>
<dbReference type="Gene3D" id="3.60.130.10">
    <property type="entry name" value="Clavaminate synthase-like"/>
    <property type="match status" value="1"/>
</dbReference>
<dbReference type="Pfam" id="PF02668">
    <property type="entry name" value="TauD"/>
    <property type="match status" value="1"/>
</dbReference>
<keyword evidence="4" id="KW-0560">Oxidoreductase</keyword>
<evidence type="ECO:0000256" key="4">
    <source>
        <dbReference type="ARBA" id="ARBA00023002"/>
    </source>
</evidence>
<evidence type="ECO:0000256" key="6">
    <source>
        <dbReference type="SAM" id="MobiDB-lite"/>
    </source>
</evidence>
<evidence type="ECO:0000256" key="1">
    <source>
        <dbReference type="ARBA" id="ARBA00005896"/>
    </source>
</evidence>
<dbReference type="InterPro" id="IPR051323">
    <property type="entry name" value="AtsK-like"/>
</dbReference>
<gene>
    <name evidence="8" type="ORF">AB0C36_05360</name>
</gene>
<keyword evidence="2" id="KW-0479">Metal-binding</keyword>
<organism evidence="8 9">
    <name type="scientific">Streptodolium elevatio</name>
    <dbReference type="NCBI Taxonomy" id="3157996"/>
    <lineage>
        <taxon>Bacteria</taxon>
        <taxon>Bacillati</taxon>
        <taxon>Actinomycetota</taxon>
        <taxon>Actinomycetes</taxon>
        <taxon>Kitasatosporales</taxon>
        <taxon>Streptomycetaceae</taxon>
        <taxon>Streptodolium</taxon>
    </lineage>
</organism>
<evidence type="ECO:0000256" key="2">
    <source>
        <dbReference type="ARBA" id="ARBA00022723"/>
    </source>
</evidence>
<proteinExistence type="inferred from homology"/>
<evidence type="ECO:0000256" key="5">
    <source>
        <dbReference type="ARBA" id="ARBA00023004"/>
    </source>
</evidence>
<dbReference type="PANTHER" id="PTHR30468">
    <property type="entry name" value="ALPHA-KETOGLUTARATE-DEPENDENT SULFONATE DIOXYGENASE"/>
    <property type="match status" value="1"/>
</dbReference>
<dbReference type="GO" id="GO:0051213">
    <property type="term" value="F:dioxygenase activity"/>
    <property type="evidence" value="ECO:0007669"/>
    <property type="project" value="UniProtKB-KW"/>
</dbReference>
<keyword evidence="5" id="KW-0408">Iron</keyword>
<dbReference type="InterPro" id="IPR003819">
    <property type="entry name" value="TauD/TfdA-like"/>
</dbReference>
<comment type="caution">
    <text evidence="8">The sequence shown here is derived from an EMBL/GenBank/DDBJ whole genome shotgun (WGS) entry which is preliminary data.</text>
</comment>
<accession>A0ABV3DAZ5</accession>
<dbReference type="InterPro" id="IPR042098">
    <property type="entry name" value="TauD-like_sf"/>
</dbReference>
<dbReference type="PANTHER" id="PTHR30468:SF1">
    <property type="entry name" value="ALPHA-KETOGLUTARATE-DEPENDENT SULFONATE DIOXYGENASE"/>
    <property type="match status" value="1"/>
</dbReference>
<evidence type="ECO:0000313" key="9">
    <source>
        <dbReference type="Proteomes" id="UP001551482"/>
    </source>
</evidence>